<keyword evidence="1" id="KW-0812">Transmembrane</keyword>
<sequence>MTRQCQNGKARPIDAEILQHTAYQLYLVSNKFFLYIEATPSGSTSSETRPLLPEMHYRPTISVSGQHATIDSELLKPYEQSLSGGTVRRLVFSFALVGLISVGLFYILLGVSVLLAKFVRLFRRKESKPISLA</sequence>
<keyword evidence="3" id="KW-1185">Reference proteome</keyword>
<comment type="caution">
    <text evidence="2">The sequence shown here is derived from an EMBL/GenBank/DDBJ whole genome shotgun (WGS) entry which is preliminary data.</text>
</comment>
<organism evidence="2 3">
    <name type="scientific">Wickerhamiella sorbophila</name>
    <dbReference type="NCBI Taxonomy" id="45607"/>
    <lineage>
        <taxon>Eukaryota</taxon>
        <taxon>Fungi</taxon>
        <taxon>Dikarya</taxon>
        <taxon>Ascomycota</taxon>
        <taxon>Saccharomycotina</taxon>
        <taxon>Dipodascomycetes</taxon>
        <taxon>Dipodascales</taxon>
        <taxon>Trichomonascaceae</taxon>
        <taxon>Wickerhamiella</taxon>
    </lineage>
</organism>
<feature type="transmembrane region" description="Helical" evidence="1">
    <location>
        <begin position="90"/>
        <end position="116"/>
    </location>
</feature>
<keyword evidence="1" id="KW-1133">Transmembrane helix</keyword>
<protein>
    <submittedName>
        <fullName evidence="2">Uncharacterized protein</fullName>
    </submittedName>
</protein>
<name>A0A2T0FC58_9ASCO</name>
<dbReference type="GeneID" id="36513919"/>
<gene>
    <name evidence="2" type="ORF">B9G98_00170</name>
</gene>
<evidence type="ECO:0000313" key="2">
    <source>
        <dbReference type="EMBL" id="PRT52550.1"/>
    </source>
</evidence>
<dbReference type="AlphaFoldDB" id="A0A2T0FC58"/>
<dbReference type="EMBL" id="NDIQ01000001">
    <property type="protein sequence ID" value="PRT52550.1"/>
    <property type="molecule type" value="Genomic_DNA"/>
</dbReference>
<keyword evidence="1" id="KW-0472">Membrane</keyword>
<accession>A0A2T0FC58</accession>
<reference evidence="2 3" key="1">
    <citation type="submission" date="2017-04" db="EMBL/GenBank/DDBJ databases">
        <title>Genome sequencing of [Candida] sorbophila.</title>
        <authorList>
            <person name="Ahn J.O."/>
        </authorList>
    </citation>
    <scope>NUCLEOTIDE SEQUENCE [LARGE SCALE GENOMIC DNA]</scope>
    <source>
        <strain evidence="2 3">DS02</strain>
    </source>
</reference>
<evidence type="ECO:0000313" key="3">
    <source>
        <dbReference type="Proteomes" id="UP000238350"/>
    </source>
</evidence>
<dbReference type="RefSeq" id="XP_024662496.1">
    <property type="nucleotide sequence ID" value="XM_024806728.1"/>
</dbReference>
<proteinExistence type="predicted"/>
<dbReference type="Proteomes" id="UP000238350">
    <property type="component" value="Unassembled WGS sequence"/>
</dbReference>
<evidence type="ECO:0000256" key="1">
    <source>
        <dbReference type="SAM" id="Phobius"/>
    </source>
</evidence>